<evidence type="ECO:0000313" key="3">
    <source>
        <dbReference type="EMBL" id="KIJ38551.1"/>
    </source>
</evidence>
<feature type="domain" description="DUF4100" evidence="2">
    <location>
        <begin position="312"/>
        <end position="399"/>
    </location>
</feature>
<feature type="region of interest" description="Disordered" evidence="1">
    <location>
        <begin position="326"/>
        <end position="348"/>
    </location>
</feature>
<protein>
    <recommendedName>
        <fullName evidence="2">DUF4100 domain-containing protein</fullName>
    </recommendedName>
</protein>
<dbReference type="EMBL" id="KN837159">
    <property type="protein sequence ID" value="KIJ38551.1"/>
    <property type="molecule type" value="Genomic_DNA"/>
</dbReference>
<keyword evidence="4" id="KW-1185">Reference proteome</keyword>
<name>A0A0C9VLR6_SPHS4</name>
<dbReference type="SUPFAM" id="SSF56672">
    <property type="entry name" value="DNA/RNA polymerases"/>
    <property type="match status" value="1"/>
</dbReference>
<feature type="region of interest" description="Disordered" evidence="1">
    <location>
        <begin position="1"/>
        <end position="24"/>
    </location>
</feature>
<evidence type="ECO:0000259" key="2">
    <source>
        <dbReference type="Pfam" id="PF13352"/>
    </source>
</evidence>
<sequence length="805" mass="89726">MATTLMGRAAMPAPGSNRAPKTFDGSEDNIVEFLELFENCADDAQLPDKEKYTRNHSAVPIKTDTELRAYQRVFQAITHYLIKEKAITEDEQDHYYRFSLHENTRQMLEQQLTTTRPDHPRSKAYKWTDPRGGALDVLTRKVIFPTTPSDPPSSSNIDDLLLHIKSLTVRDQEYAATYAKIQAMNPMTADLLQKLFISANIMATSTVNTPCMFCKDPIHIHRTWQCPIAQEHLRLKKISLSSEGYWRWPNGDRISSHPQGIRLVIDQAEACISATPGTTTQAQVQSFVLTVDPIKSPIAITSSFIEEIPDDSANTFVAQTARKASLSVSAPTGSPTPSTSVQPSEKKAPQYQYQSKIEDTKAAQAIFDKMLDTSITITQRELLTVSSDLRKHFVDGCKINRIPVYSANIVPMESEQTATTLLTQSTTLHTASIRELDVKIQGKHAEIGIYDPGAELVCISDVAARELGLPFSTNMQLSMTDANGGSKATFGIIENLELVIGGMSIYVHAWIIKDAPYRLLLGRPFQLAARADTKDIGDMLVMQDLLRPAYRLHMPMRPYVARARTSGPSCNLLLMQMITGAALTATSLSMFAGTQTVPTPLVASSIKSSLIPELPTPALTSVKSPFADHYFREIYDFASAALGLKYKPVNRKVRPVPTTMPEEAVPKRRFPEDPEFLTEEELKLSFQILKNNEEALAWDDSEQGTFWEDYFEPVVIPTVEHEPWAQKGIPIPPGLQEQVIQFIKKKIASGVYEPSSSSYHSRWFCVPKKDGKFRIVHDLQPLNTVTIKDAGLPLNIEPYVEHCAG</sequence>
<dbReference type="OrthoDB" id="5599163at2759"/>
<dbReference type="Pfam" id="PF13352">
    <property type="entry name" value="DUF4100"/>
    <property type="match status" value="1"/>
</dbReference>
<evidence type="ECO:0000256" key="1">
    <source>
        <dbReference type="SAM" id="MobiDB-lite"/>
    </source>
</evidence>
<dbReference type="Proteomes" id="UP000054279">
    <property type="component" value="Unassembled WGS sequence"/>
</dbReference>
<proteinExistence type="predicted"/>
<dbReference type="CDD" id="cd00303">
    <property type="entry name" value="retropepsin_like"/>
    <property type="match status" value="1"/>
</dbReference>
<gene>
    <name evidence="3" type="ORF">M422DRAFT_258658</name>
</gene>
<dbReference type="Gene3D" id="3.10.10.10">
    <property type="entry name" value="HIV Type 1 Reverse Transcriptase, subunit A, domain 1"/>
    <property type="match status" value="1"/>
</dbReference>
<evidence type="ECO:0000313" key="4">
    <source>
        <dbReference type="Proteomes" id="UP000054279"/>
    </source>
</evidence>
<dbReference type="Gene3D" id="2.40.70.10">
    <property type="entry name" value="Acid Proteases"/>
    <property type="match status" value="1"/>
</dbReference>
<accession>A0A0C9VLR6</accession>
<dbReference type="InterPro" id="IPR043502">
    <property type="entry name" value="DNA/RNA_pol_sf"/>
</dbReference>
<dbReference type="InterPro" id="IPR021109">
    <property type="entry name" value="Peptidase_aspartic_dom_sf"/>
</dbReference>
<dbReference type="InterPro" id="IPR025165">
    <property type="entry name" value="DUF4100"/>
</dbReference>
<organism evidence="3 4">
    <name type="scientific">Sphaerobolus stellatus (strain SS14)</name>
    <dbReference type="NCBI Taxonomy" id="990650"/>
    <lineage>
        <taxon>Eukaryota</taxon>
        <taxon>Fungi</taxon>
        <taxon>Dikarya</taxon>
        <taxon>Basidiomycota</taxon>
        <taxon>Agaricomycotina</taxon>
        <taxon>Agaricomycetes</taxon>
        <taxon>Phallomycetidae</taxon>
        <taxon>Geastrales</taxon>
        <taxon>Sphaerobolaceae</taxon>
        <taxon>Sphaerobolus</taxon>
    </lineage>
</organism>
<dbReference type="AlphaFoldDB" id="A0A0C9VLR6"/>
<dbReference type="HOGENOM" id="CLU_349898_0_0_1"/>
<feature type="compositionally biased region" description="Low complexity" evidence="1">
    <location>
        <begin position="327"/>
        <end position="343"/>
    </location>
</feature>
<reference evidence="3 4" key="1">
    <citation type="submission" date="2014-06" db="EMBL/GenBank/DDBJ databases">
        <title>Evolutionary Origins and Diversification of the Mycorrhizal Mutualists.</title>
        <authorList>
            <consortium name="DOE Joint Genome Institute"/>
            <consortium name="Mycorrhizal Genomics Consortium"/>
            <person name="Kohler A."/>
            <person name="Kuo A."/>
            <person name="Nagy L.G."/>
            <person name="Floudas D."/>
            <person name="Copeland A."/>
            <person name="Barry K.W."/>
            <person name="Cichocki N."/>
            <person name="Veneault-Fourrey C."/>
            <person name="LaButti K."/>
            <person name="Lindquist E.A."/>
            <person name="Lipzen A."/>
            <person name="Lundell T."/>
            <person name="Morin E."/>
            <person name="Murat C."/>
            <person name="Riley R."/>
            <person name="Ohm R."/>
            <person name="Sun H."/>
            <person name="Tunlid A."/>
            <person name="Henrissat B."/>
            <person name="Grigoriev I.V."/>
            <person name="Hibbett D.S."/>
            <person name="Martin F."/>
        </authorList>
    </citation>
    <scope>NUCLEOTIDE SEQUENCE [LARGE SCALE GENOMIC DNA]</scope>
    <source>
        <strain evidence="3 4">SS14</strain>
    </source>
</reference>
<dbReference type="Pfam" id="PF13650">
    <property type="entry name" value="Asp_protease_2"/>
    <property type="match status" value="1"/>
</dbReference>